<comment type="caution">
    <text evidence="2">The sequence shown here is derived from an EMBL/GenBank/DDBJ whole genome shotgun (WGS) entry which is preliminary data.</text>
</comment>
<evidence type="ECO:0000313" key="2">
    <source>
        <dbReference type="EMBL" id="KAB2626305.1"/>
    </source>
</evidence>
<gene>
    <name evidence="2" type="ORF">D8674_017965</name>
</gene>
<keyword evidence="3" id="KW-1185">Reference proteome</keyword>
<sequence length="119" mass="13648">MRIQKKNHPNRTPEGKVIALQSPNHQHKPSRVKCWSALNQEERPMDKSTLPNNPAQEIFEGIIVKTSYGTIKRRYTSSVHSYAHPPTPKLNFSLSLSICKKRRHAYESDNPDSVQTVSR</sequence>
<dbReference type="AlphaFoldDB" id="A0A5N5HEL7"/>
<reference evidence="3" key="2">
    <citation type="submission" date="2019-10" db="EMBL/GenBank/DDBJ databases">
        <title>A de novo genome assembly of a pear dwarfing rootstock.</title>
        <authorList>
            <person name="Wang F."/>
            <person name="Wang J."/>
            <person name="Li S."/>
            <person name="Zhang Y."/>
            <person name="Fang M."/>
            <person name="Ma L."/>
            <person name="Zhao Y."/>
            <person name="Jiang S."/>
        </authorList>
    </citation>
    <scope>NUCLEOTIDE SEQUENCE [LARGE SCALE GENOMIC DNA]</scope>
</reference>
<organism evidence="2 3">
    <name type="scientific">Pyrus ussuriensis x Pyrus communis</name>
    <dbReference type="NCBI Taxonomy" id="2448454"/>
    <lineage>
        <taxon>Eukaryota</taxon>
        <taxon>Viridiplantae</taxon>
        <taxon>Streptophyta</taxon>
        <taxon>Embryophyta</taxon>
        <taxon>Tracheophyta</taxon>
        <taxon>Spermatophyta</taxon>
        <taxon>Magnoliopsida</taxon>
        <taxon>eudicotyledons</taxon>
        <taxon>Gunneridae</taxon>
        <taxon>Pentapetalae</taxon>
        <taxon>rosids</taxon>
        <taxon>fabids</taxon>
        <taxon>Rosales</taxon>
        <taxon>Rosaceae</taxon>
        <taxon>Amygdaloideae</taxon>
        <taxon>Maleae</taxon>
        <taxon>Pyrus</taxon>
    </lineage>
</organism>
<accession>A0A5N5HEL7</accession>
<protein>
    <submittedName>
        <fullName evidence="2">Uncharacterized protein</fullName>
    </submittedName>
</protein>
<reference evidence="2 3" key="1">
    <citation type="submission" date="2019-09" db="EMBL/GenBank/DDBJ databases">
        <authorList>
            <person name="Ou C."/>
        </authorList>
    </citation>
    <scope>NUCLEOTIDE SEQUENCE [LARGE SCALE GENOMIC DNA]</scope>
    <source>
        <strain evidence="2">S2</strain>
        <tissue evidence="2">Leaf</tissue>
    </source>
</reference>
<dbReference type="EMBL" id="SMOL01000160">
    <property type="protein sequence ID" value="KAB2626305.1"/>
    <property type="molecule type" value="Genomic_DNA"/>
</dbReference>
<proteinExistence type="predicted"/>
<name>A0A5N5HEL7_9ROSA</name>
<dbReference type="Proteomes" id="UP000327157">
    <property type="component" value="Chromosome 16"/>
</dbReference>
<reference evidence="2 3" key="3">
    <citation type="submission" date="2019-11" db="EMBL/GenBank/DDBJ databases">
        <title>A de novo genome assembly of a pear dwarfing rootstock.</title>
        <authorList>
            <person name="Wang F."/>
            <person name="Wang J."/>
            <person name="Li S."/>
            <person name="Zhang Y."/>
            <person name="Fang M."/>
            <person name="Ma L."/>
            <person name="Zhao Y."/>
            <person name="Jiang S."/>
        </authorList>
    </citation>
    <scope>NUCLEOTIDE SEQUENCE [LARGE SCALE GENOMIC DNA]</scope>
    <source>
        <strain evidence="2">S2</strain>
        <tissue evidence="2">Leaf</tissue>
    </source>
</reference>
<feature type="region of interest" description="Disordered" evidence="1">
    <location>
        <begin position="1"/>
        <end position="31"/>
    </location>
</feature>
<evidence type="ECO:0000256" key="1">
    <source>
        <dbReference type="SAM" id="MobiDB-lite"/>
    </source>
</evidence>
<evidence type="ECO:0000313" key="3">
    <source>
        <dbReference type="Proteomes" id="UP000327157"/>
    </source>
</evidence>